<sequence length="133" mass="15367">MSRPNRIPAITDESDAERLLRQLQRATETILEPTAAEEALEFYLEDKARECRKSTVDSHRSRLGFFVEWCESINAVQPGLFKKIKSPTIPDEKVARETTLHVSRGKEIVTHLDRFEYAWVEHVGWLLLTETSV</sequence>
<evidence type="ECO:0000313" key="2">
    <source>
        <dbReference type="EMBL" id="ADB62888.1"/>
    </source>
</evidence>
<keyword evidence="1" id="KW-0238">DNA-binding</keyword>
<gene>
    <name evidence="2" type="ordered locus">Htur_4048</name>
</gene>
<reference evidence="2 3" key="1">
    <citation type="journal article" date="2010" name="Stand. Genomic Sci.">
        <title>Complete genome sequence of Haloterrigena turkmenica type strain (4k).</title>
        <authorList>
            <person name="Saunders E."/>
            <person name="Tindall B.J."/>
            <person name="Fahnrich R."/>
            <person name="Lapidus A."/>
            <person name="Copeland A."/>
            <person name="Del Rio T.G."/>
            <person name="Lucas S."/>
            <person name="Chen F."/>
            <person name="Tice H."/>
            <person name="Cheng J.F."/>
            <person name="Han C."/>
            <person name="Detter J.C."/>
            <person name="Bruce D."/>
            <person name="Goodwin L."/>
            <person name="Chain P."/>
            <person name="Pitluck S."/>
            <person name="Pati A."/>
            <person name="Ivanova N."/>
            <person name="Mavromatis K."/>
            <person name="Chen A."/>
            <person name="Palaniappan K."/>
            <person name="Land M."/>
            <person name="Hauser L."/>
            <person name="Chang Y.J."/>
            <person name="Jeffries C.D."/>
            <person name="Brettin T."/>
            <person name="Rohde M."/>
            <person name="Goker M."/>
            <person name="Bristow J."/>
            <person name="Eisen J.A."/>
            <person name="Markowitz V."/>
            <person name="Hugenholtz P."/>
            <person name="Klenk H.P."/>
            <person name="Kyrpides N.C."/>
        </authorList>
    </citation>
    <scope>NUCLEOTIDE SEQUENCE [LARGE SCALE GENOMIC DNA]</scope>
    <source>
        <strain evidence="3">ATCC 51198 / DSM 5511 / JCM 9101 / NCIMB 13204 / VKM B-1734 / 4k</strain>
    </source>
</reference>
<evidence type="ECO:0000256" key="1">
    <source>
        <dbReference type="ARBA" id="ARBA00023125"/>
    </source>
</evidence>
<dbReference type="KEGG" id="htu:Htur_4048"/>
<dbReference type="RefSeq" id="WP_012945132.1">
    <property type="nucleotide sequence ID" value="NC_013744.1"/>
</dbReference>
<evidence type="ECO:0000313" key="3">
    <source>
        <dbReference type="Proteomes" id="UP000001903"/>
    </source>
</evidence>
<dbReference type="GeneID" id="8744676"/>
<accession>D2S0J1</accession>
<dbReference type="HOGENOM" id="CLU_1901889_0_0_2"/>
<geneLocation type="plasmid" evidence="2 3">
    <name>pHTUR01</name>
</geneLocation>
<dbReference type="InterPro" id="IPR010998">
    <property type="entry name" value="Integrase_recombinase_N"/>
</dbReference>
<dbReference type="AlphaFoldDB" id="D2S0J1"/>
<dbReference type="Proteomes" id="UP000001903">
    <property type="component" value="Plasmid pHTUR01"/>
</dbReference>
<dbReference type="Gene3D" id="1.10.150.130">
    <property type="match status" value="1"/>
</dbReference>
<keyword evidence="3" id="KW-1185">Reference proteome</keyword>
<organism evidence="2 3">
    <name type="scientific">Haloterrigena turkmenica (strain ATCC 51198 / DSM 5511 / JCM 9101 / NCIMB 13204 / VKM B-1734 / 4k)</name>
    <name type="common">Halococcus turkmenicus</name>
    <dbReference type="NCBI Taxonomy" id="543526"/>
    <lineage>
        <taxon>Archaea</taxon>
        <taxon>Methanobacteriati</taxon>
        <taxon>Methanobacteriota</taxon>
        <taxon>Stenosarchaea group</taxon>
        <taxon>Halobacteria</taxon>
        <taxon>Halobacteriales</taxon>
        <taxon>Natrialbaceae</taxon>
        <taxon>Haloterrigena</taxon>
    </lineage>
</organism>
<protein>
    <recommendedName>
        <fullName evidence="4">Core-binding (CB) domain-containing protein</fullName>
    </recommendedName>
</protein>
<proteinExistence type="predicted"/>
<dbReference type="GO" id="GO:0003677">
    <property type="term" value="F:DNA binding"/>
    <property type="evidence" value="ECO:0007669"/>
    <property type="project" value="UniProtKB-KW"/>
</dbReference>
<evidence type="ECO:0008006" key="4">
    <source>
        <dbReference type="Google" id="ProtNLM"/>
    </source>
</evidence>
<keyword evidence="2" id="KW-0614">Plasmid</keyword>
<dbReference type="EMBL" id="CP001861">
    <property type="protein sequence ID" value="ADB62888.1"/>
    <property type="molecule type" value="Genomic_DNA"/>
</dbReference>
<name>D2S0J1_HALTV</name>